<evidence type="ECO:0000313" key="1">
    <source>
        <dbReference type="EMBL" id="EDP98198.1"/>
    </source>
</evidence>
<keyword evidence="2" id="KW-1185">Reference proteome</keyword>
<name>A9DJW0_9FLAO</name>
<dbReference type="AlphaFoldDB" id="A9DJW0"/>
<reference evidence="1 2" key="1">
    <citation type="journal article" date="2011" name="J. Bacteriol.">
        <title>Genome sequence of the algicidal bacterium Kordia algicida OT-1.</title>
        <authorList>
            <person name="Lee H.S."/>
            <person name="Kang S.G."/>
            <person name="Kwon K.K."/>
            <person name="Lee J.H."/>
            <person name="Kim S.J."/>
        </authorList>
    </citation>
    <scope>NUCLEOTIDE SEQUENCE [LARGE SCALE GENOMIC DNA]</scope>
    <source>
        <strain evidence="1 2">OT-1</strain>
    </source>
</reference>
<sequence>MKKKGFKNLSLNKKSVSNLSNMSERLKGGTGSVETCTGWASCGNCTVDCGTNPYESVQLCWHSLNIGPLPCNQNKK</sequence>
<dbReference type="RefSeq" id="WP_007095211.1">
    <property type="nucleotide sequence ID" value="NZ_DS544873.1"/>
</dbReference>
<dbReference type="EMBL" id="ABIB01000001">
    <property type="protein sequence ID" value="EDP98198.1"/>
    <property type="molecule type" value="Genomic_DNA"/>
</dbReference>
<comment type="caution">
    <text evidence="1">The sequence shown here is derived from an EMBL/GenBank/DDBJ whole genome shotgun (WGS) entry which is preliminary data.</text>
</comment>
<accession>A9DJW0</accession>
<proteinExistence type="predicted"/>
<gene>
    <name evidence="1" type="ORF">KAOT1_13312</name>
</gene>
<organism evidence="1 2">
    <name type="scientific">Kordia algicida OT-1</name>
    <dbReference type="NCBI Taxonomy" id="391587"/>
    <lineage>
        <taxon>Bacteria</taxon>
        <taxon>Pseudomonadati</taxon>
        <taxon>Bacteroidota</taxon>
        <taxon>Flavobacteriia</taxon>
        <taxon>Flavobacteriales</taxon>
        <taxon>Flavobacteriaceae</taxon>
        <taxon>Kordia</taxon>
    </lineage>
</organism>
<protein>
    <submittedName>
        <fullName evidence="1">Uncharacterized protein</fullName>
    </submittedName>
</protein>
<dbReference type="Proteomes" id="UP000002945">
    <property type="component" value="Unassembled WGS sequence"/>
</dbReference>
<evidence type="ECO:0000313" key="2">
    <source>
        <dbReference type="Proteomes" id="UP000002945"/>
    </source>
</evidence>
<dbReference type="HOGENOM" id="CLU_2649727_0_0_10"/>